<reference evidence="1" key="1">
    <citation type="journal article" date="2012" name="PLoS ONE">
        <title>Gene sets for utilization of primary and secondary nutrition supplies in the distal gut of endangered iberian lynx.</title>
        <authorList>
            <person name="Alcaide M."/>
            <person name="Messina E."/>
            <person name="Richter M."/>
            <person name="Bargiela R."/>
            <person name="Peplies J."/>
            <person name="Huws S.A."/>
            <person name="Newbold C.J."/>
            <person name="Golyshin P.N."/>
            <person name="Simon M.A."/>
            <person name="Lopez G."/>
            <person name="Yakimov M.M."/>
            <person name="Ferrer M."/>
        </authorList>
    </citation>
    <scope>NUCLEOTIDE SEQUENCE</scope>
</reference>
<evidence type="ECO:0000313" key="1">
    <source>
        <dbReference type="EMBL" id="EJX06583.1"/>
    </source>
</evidence>
<proteinExistence type="predicted"/>
<gene>
    <name evidence="1" type="ORF">EVA_05308</name>
</gene>
<comment type="caution">
    <text evidence="1">The sequence shown here is derived from an EMBL/GenBank/DDBJ whole genome shotgun (WGS) entry which is preliminary data.</text>
</comment>
<sequence>MNNLINSLHVSCDRMKQLLDQHFRIRSGGGFGHNFGRKK</sequence>
<dbReference type="AlphaFoldDB" id="J9GUU4"/>
<dbReference type="EMBL" id="AMCI01001112">
    <property type="protein sequence ID" value="EJX06583.1"/>
    <property type="molecule type" value="Genomic_DNA"/>
</dbReference>
<accession>J9GUU4</accession>
<protein>
    <submittedName>
        <fullName evidence="1">Uncharacterized protein</fullName>
    </submittedName>
</protein>
<name>J9GUU4_9ZZZZ</name>
<organism evidence="1">
    <name type="scientific">gut metagenome</name>
    <dbReference type="NCBI Taxonomy" id="749906"/>
    <lineage>
        <taxon>unclassified sequences</taxon>
        <taxon>metagenomes</taxon>
        <taxon>organismal metagenomes</taxon>
    </lineage>
</organism>